<feature type="compositionally biased region" description="Polar residues" evidence="1">
    <location>
        <begin position="431"/>
        <end position="440"/>
    </location>
</feature>
<dbReference type="RefSeq" id="XP_026197300.1">
    <property type="nucleotide sequence ID" value="XM_026341515.1"/>
</dbReference>
<accession>A0A7N6C1D5</accession>
<reference evidence="4" key="3">
    <citation type="submission" date="2025-09" db="UniProtKB">
        <authorList>
            <consortium name="Ensembl"/>
        </authorList>
    </citation>
    <scope>IDENTIFICATION</scope>
</reference>
<feature type="chain" id="PRO_5031344666" description="Armadillo-like helical domain-containing protein 4" evidence="3">
    <location>
        <begin position="18"/>
        <end position="608"/>
    </location>
</feature>
<keyword evidence="5" id="KW-1185">Reference proteome</keyword>
<feature type="transmembrane region" description="Helical" evidence="2">
    <location>
        <begin position="541"/>
        <end position="562"/>
    </location>
</feature>
<feature type="compositionally biased region" description="Polar residues" evidence="1">
    <location>
        <begin position="173"/>
        <end position="185"/>
    </location>
</feature>
<organism evidence="4 5">
    <name type="scientific">Anabas testudineus</name>
    <name type="common">Climbing perch</name>
    <name type="synonym">Anthias testudineus</name>
    <dbReference type="NCBI Taxonomy" id="64144"/>
    <lineage>
        <taxon>Eukaryota</taxon>
        <taxon>Metazoa</taxon>
        <taxon>Chordata</taxon>
        <taxon>Craniata</taxon>
        <taxon>Vertebrata</taxon>
        <taxon>Euteleostomi</taxon>
        <taxon>Actinopterygii</taxon>
        <taxon>Neopterygii</taxon>
        <taxon>Teleostei</taxon>
        <taxon>Neoteleostei</taxon>
        <taxon>Acanthomorphata</taxon>
        <taxon>Anabantaria</taxon>
        <taxon>Anabantiformes</taxon>
        <taxon>Anabantoidei</taxon>
        <taxon>Anabantidae</taxon>
        <taxon>Anabas</taxon>
    </lineage>
</organism>
<reference evidence="4" key="2">
    <citation type="submission" date="2025-08" db="UniProtKB">
        <authorList>
            <consortium name="Ensembl"/>
        </authorList>
    </citation>
    <scope>IDENTIFICATION</scope>
</reference>
<name>A0A7N6C1D5_ANATE</name>
<feature type="compositionally biased region" description="Basic and acidic residues" evidence="1">
    <location>
        <begin position="186"/>
        <end position="212"/>
    </location>
</feature>
<feature type="region of interest" description="Disordered" evidence="1">
    <location>
        <begin position="72"/>
        <end position="220"/>
    </location>
</feature>
<dbReference type="GeneTree" id="ENSGT00390000012816"/>
<feature type="compositionally biased region" description="Basic and acidic residues" evidence="1">
    <location>
        <begin position="96"/>
        <end position="107"/>
    </location>
</feature>
<dbReference type="RefSeq" id="XP_026197299.1">
    <property type="nucleotide sequence ID" value="XM_026341514.1"/>
</dbReference>
<dbReference type="Ensembl" id="ENSATET00000055053.2">
    <property type="protein sequence ID" value="ENSATEP00000070216.1"/>
    <property type="gene ID" value="ENSATEG00000025449.2"/>
</dbReference>
<feature type="compositionally biased region" description="Acidic residues" evidence="1">
    <location>
        <begin position="464"/>
        <end position="495"/>
    </location>
</feature>
<keyword evidence="2" id="KW-0472">Membrane</keyword>
<keyword evidence="2" id="KW-0812">Transmembrane</keyword>
<dbReference type="PANTHER" id="PTHR21585:SF0">
    <property type="entry name" value="ARMADILLO-LIKE HELICAL DOMAIN-CONTAINING PROTEIN 4"/>
    <property type="match status" value="1"/>
</dbReference>
<keyword evidence="3" id="KW-0732">Signal</keyword>
<keyword evidence="2" id="KW-1133">Transmembrane helix</keyword>
<evidence type="ECO:0000256" key="1">
    <source>
        <dbReference type="SAM" id="MobiDB-lite"/>
    </source>
</evidence>
<dbReference type="InterPro" id="IPR031524">
    <property type="entry name" value="ARMH4"/>
</dbReference>
<protein>
    <recommendedName>
        <fullName evidence="6">Armadillo-like helical domain-containing protein 4</fullName>
    </recommendedName>
</protein>
<proteinExistence type="predicted"/>
<feature type="compositionally biased region" description="Polar residues" evidence="1">
    <location>
        <begin position="384"/>
        <end position="406"/>
    </location>
</feature>
<feature type="region of interest" description="Disordered" evidence="1">
    <location>
        <begin position="366"/>
        <end position="440"/>
    </location>
</feature>
<feature type="region of interest" description="Disordered" evidence="1">
    <location>
        <begin position="571"/>
        <end position="608"/>
    </location>
</feature>
<evidence type="ECO:0000313" key="5">
    <source>
        <dbReference type="Proteomes" id="UP000265040"/>
    </source>
</evidence>
<feature type="signal peptide" evidence="3">
    <location>
        <begin position="1"/>
        <end position="17"/>
    </location>
</feature>
<evidence type="ECO:0000256" key="2">
    <source>
        <dbReference type="SAM" id="Phobius"/>
    </source>
</evidence>
<evidence type="ECO:0000256" key="3">
    <source>
        <dbReference type="SAM" id="SignalP"/>
    </source>
</evidence>
<dbReference type="GeneID" id="113149405"/>
<dbReference type="AlphaFoldDB" id="A0A7N6C1D5"/>
<feature type="region of interest" description="Disordered" evidence="1">
    <location>
        <begin position="452"/>
        <end position="515"/>
    </location>
</feature>
<feature type="compositionally biased region" description="Basic residues" evidence="1">
    <location>
        <begin position="571"/>
        <end position="580"/>
    </location>
</feature>
<reference evidence="4" key="1">
    <citation type="submission" date="2021-04" db="EMBL/GenBank/DDBJ databases">
        <authorList>
            <consortium name="Wellcome Sanger Institute Data Sharing"/>
        </authorList>
    </citation>
    <scope>NUCLEOTIDE SEQUENCE [LARGE SCALE GENOMIC DNA]</scope>
</reference>
<feature type="compositionally biased region" description="Polar residues" evidence="1">
    <location>
        <begin position="497"/>
        <end position="506"/>
    </location>
</feature>
<evidence type="ECO:0000313" key="4">
    <source>
        <dbReference type="Ensembl" id="ENSATEP00000070216.1"/>
    </source>
</evidence>
<dbReference type="Proteomes" id="UP000265040">
    <property type="component" value="Chromosome 24"/>
</dbReference>
<dbReference type="OrthoDB" id="9904542at2759"/>
<dbReference type="PANTHER" id="PTHR21585">
    <property type="entry name" value="FULL-LENGTH CDNA CLONE CS0DC025YL05 OF NEUROBLASTOMA"/>
    <property type="match status" value="1"/>
</dbReference>
<evidence type="ECO:0008006" key="6">
    <source>
        <dbReference type="Google" id="ProtNLM"/>
    </source>
</evidence>
<sequence length="608" mass="65396">MTLHHLLLAGICLVVYGTPVRLPNTTPTLDSDCNGQCACSVATVGLTHATDVKSKPSDTEQVTSLILNVGVEGTAGPHQRPEGIDPVTQTENGDSLDGRSEPSEAGKEAWSQRGQLKKVRSTSEMGHAERQSEAGSVLSEEPETTKEATSTGGKKQLDIDMSTVRLTPGRFLASSTTTPQLSITVRESKEQGGEDRLRLPGEGDSHQGKDPDTGLPTPEAPHLSARFQRLTSHSPTPPSAFVSTPLTTWGNDGATVSPLSDPLLPEIGPNLMPKEDGPESLWTEAARPGGADTVVPLSQDEATEGTMSSEALPLIFEPFEDATPEGAAAAAVVPLIPGSVQLPAAMATKGIHLSEVDLNQLVTVETDSNGPSHAQPLLMPDWTSPWQTSGSELQEPISSSGPSVSQRHAGAESEDLSERVAVKTPNLEDNVPTTDPSHSSFQHAMTTVTMATHQPMHKSRSGLEEMESEEEPDDEDDDEENSEESVEEESDEDLTETPKTSSTQPPYSFIPPPPVWVQRNQGLMRSWVELIREKAGYVSGMLAPVGIGITGALLIVGALYSIRMIHRKRRNSFKHQRRKVRQPEQPRETSTSHQDQAMLLADSSEDEF</sequence>